<dbReference type="InterPro" id="IPR036291">
    <property type="entry name" value="NAD(P)-bd_dom_sf"/>
</dbReference>
<feature type="domain" description="3-hydroxyacyl-CoA dehydrogenase C-terminal" evidence="13">
    <location>
        <begin position="355"/>
        <end position="449"/>
    </location>
</feature>
<dbReference type="UniPathway" id="UPA00659"/>
<evidence type="ECO:0000256" key="10">
    <source>
        <dbReference type="ARBA" id="ARBA00023239"/>
    </source>
</evidence>
<gene>
    <name evidence="15" type="ORF">PhaeoP88_04261</name>
</gene>
<keyword evidence="11" id="KW-0511">Multifunctional enzyme</keyword>
<protein>
    <submittedName>
        <fullName evidence="15">Putative fatty acid oxidation complex subunit alpha</fullName>
    </submittedName>
</protein>
<evidence type="ECO:0000259" key="14">
    <source>
        <dbReference type="Pfam" id="PF02737"/>
    </source>
</evidence>
<dbReference type="Gene3D" id="3.90.226.10">
    <property type="entry name" value="2-enoyl-CoA Hydratase, Chain A, domain 1"/>
    <property type="match status" value="1"/>
</dbReference>
<dbReference type="GO" id="GO:0070403">
    <property type="term" value="F:NAD+ binding"/>
    <property type="evidence" value="ECO:0007669"/>
    <property type="project" value="InterPro"/>
</dbReference>
<evidence type="ECO:0000313" key="15">
    <source>
        <dbReference type="EMBL" id="AUR01573.1"/>
    </source>
</evidence>
<dbReference type="PANTHER" id="PTHR23309">
    <property type="entry name" value="3-HYDROXYACYL-COA DEHYROGENASE"/>
    <property type="match status" value="1"/>
</dbReference>
<dbReference type="InterPro" id="IPR008927">
    <property type="entry name" value="6-PGluconate_DH-like_C_sf"/>
</dbReference>
<evidence type="ECO:0000259" key="13">
    <source>
        <dbReference type="Pfam" id="PF00725"/>
    </source>
</evidence>
<name>A0A2I7KG55_9RHOB</name>
<feature type="domain" description="3-hydroxyacyl-CoA dehydrogenase NAD binding" evidence="14">
    <location>
        <begin position="288"/>
        <end position="333"/>
    </location>
</feature>
<evidence type="ECO:0000256" key="1">
    <source>
        <dbReference type="ARBA" id="ARBA00004275"/>
    </source>
</evidence>
<geneLocation type="plasmid" evidence="16">
    <name>pp88_c</name>
</geneLocation>
<evidence type="ECO:0000256" key="2">
    <source>
        <dbReference type="ARBA" id="ARBA00005005"/>
    </source>
</evidence>
<evidence type="ECO:0000256" key="11">
    <source>
        <dbReference type="ARBA" id="ARBA00023268"/>
    </source>
</evidence>
<evidence type="ECO:0000256" key="3">
    <source>
        <dbReference type="ARBA" id="ARBA00022832"/>
    </source>
</evidence>
<evidence type="ECO:0000256" key="6">
    <source>
        <dbReference type="ARBA" id="ARBA00023027"/>
    </source>
</evidence>
<dbReference type="SUPFAM" id="SSF48179">
    <property type="entry name" value="6-phosphogluconate dehydrogenase C-terminal domain-like"/>
    <property type="match status" value="2"/>
</dbReference>
<keyword evidence="8" id="KW-0576">Peroxisome</keyword>
<evidence type="ECO:0000256" key="12">
    <source>
        <dbReference type="ARBA" id="ARBA00049556"/>
    </source>
</evidence>
<sequence>MTVHYRLENKVAVVTFDNPPLNVFGRDMRAGLLDAIQCAAQDRPSRLILTGAGRAFVAGADAREFDGKPLPPHLNDVLAQLTDLPLPTIAAINGTALGGGLEIALACRYRIAAPGATLGLPEVTLGIVPGAGGTQRLSRLIPMAAALDMIGRGRSVSAEKGLNMGLIDQIAADPVAAAHSVGKQVLHRALIPDQRPAPDLDTQAVADAHAQADRRAAGQIAPHMAIDLVAAAASETLEQTLLRERRTFLDLRQSQQAHALRHVFFAERAALSQGRAFAAPKTELSRAVVVGGGNMGASIAYALASAGLEVTVVETDANAVNRAKDNIARLITQGAAFALARRLGKMPVLSGVCDGFIGNRILTRYRHAADTLLLQGATPDSIDAAMRAFGMAMGPYQAQDLSGLDIAYANRKRQAPGDRQDRGYVPIADRLVEDLKRLGRKTNAGWYDYDADGTPQPSQIVLDCIVATSAQAKIPRESIAPQVISARLLLAMIAEACAILTEGIAARPADIDLVLVHGYGFPRWRGGLMYQADRIGVPMLIDQLNALCENDPFSWSVPGLLTELAAANCTLNSLNT</sequence>
<dbReference type="GO" id="GO:0016853">
    <property type="term" value="F:isomerase activity"/>
    <property type="evidence" value="ECO:0007669"/>
    <property type="project" value="UniProtKB-KW"/>
</dbReference>
<dbReference type="Pfam" id="PF00725">
    <property type="entry name" value="3HCDH"/>
    <property type="match status" value="2"/>
</dbReference>
<dbReference type="InterPro" id="IPR029045">
    <property type="entry name" value="ClpP/crotonase-like_dom_sf"/>
</dbReference>
<dbReference type="GO" id="GO:0003857">
    <property type="term" value="F:(3S)-3-hydroxyacyl-CoA dehydrogenase (NAD+) activity"/>
    <property type="evidence" value="ECO:0007669"/>
    <property type="project" value="UniProtKB-EC"/>
</dbReference>
<keyword evidence="15" id="KW-0614">Plasmid</keyword>
<comment type="pathway">
    <text evidence="2">Lipid metabolism; fatty acid beta-oxidation.</text>
</comment>
<reference evidence="15 16" key="2">
    <citation type="journal article" date="2017" name="Genome Biol. Evol.">
        <title>Trajectories and Drivers of Genome Evolution in Surface-Associated Marine Phaeobacter.</title>
        <authorList>
            <person name="Freese H.M."/>
            <person name="Sikorski J."/>
            <person name="Bunk B."/>
            <person name="Scheuner C."/>
            <person name="Meier-Kolthoff J.P."/>
            <person name="Sproer C."/>
            <person name="Gram L."/>
            <person name="Overmann J."/>
        </authorList>
    </citation>
    <scope>NUCLEOTIDE SEQUENCE [LARGE SCALE GENOMIC DNA]</scope>
    <source>
        <strain evidence="15 16">P88</strain>
        <plasmid evidence="16">pp88_c</plasmid>
    </source>
</reference>
<dbReference type="GO" id="GO:0006635">
    <property type="term" value="P:fatty acid beta-oxidation"/>
    <property type="evidence" value="ECO:0007669"/>
    <property type="project" value="UniProtKB-UniPathway"/>
</dbReference>
<keyword evidence="7" id="KW-0443">Lipid metabolism</keyword>
<dbReference type="AlphaFoldDB" id="A0A2I7KG55"/>
<dbReference type="Proteomes" id="UP000236447">
    <property type="component" value="Plasmid pP88_c"/>
</dbReference>
<feature type="domain" description="3-hydroxyacyl-CoA dehydrogenase C-terminal" evidence="13">
    <location>
        <begin position="485"/>
        <end position="549"/>
    </location>
</feature>
<dbReference type="InterPro" id="IPR006108">
    <property type="entry name" value="3HC_DH_C"/>
</dbReference>
<dbReference type="GO" id="GO:0004300">
    <property type="term" value="F:enoyl-CoA hydratase activity"/>
    <property type="evidence" value="ECO:0007669"/>
    <property type="project" value="UniProtKB-ARBA"/>
</dbReference>
<dbReference type="Gene3D" id="1.10.1040.50">
    <property type="match status" value="1"/>
</dbReference>
<dbReference type="Pfam" id="PF02737">
    <property type="entry name" value="3HCDH_N"/>
    <property type="match status" value="1"/>
</dbReference>
<evidence type="ECO:0000256" key="7">
    <source>
        <dbReference type="ARBA" id="ARBA00023098"/>
    </source>
</evidence>
<evidence type="ECO:0000256" key="9">
    <source>
        <dbReference type="ARBA" id="ARBA00023235"/>
    </source>
</evidence>
<reference evidence="15 16" key="1">
    <citation type="journal article" date="2017" name="Front. Microbiol.">
        <title>Phaeobacter piscinae sp. nov., a species of the Roseobacter group and potential aquaculture probiont.</title>
        <authorList>
            <person name="Sonnenschein E.C."/>
            <person name="Phippen C.B.W."/>
            <person name="Nielsen K.F."/>
            <person name="Mateiu R.V."/>
            <person name="Melchiorsen J."/>
            <person name="Gram L."/>
            <person name="Overmann J."/>
            <person name="Freese H.M."/>
        </authorList>
    </citation>
    <scope>NUCLEOTIDE SEQUENCE [LARGE SCALE GENOMIC DNA]</scope>
    <source>
        <strain evidence="15 16">P88</strain>
        <plasmid evidence="16">pp88_c</plasmid>
    </source>
</reference>
<keyword evidence="6" id="KW-0520">NAD</keyword>
<proteinExistence type="predicted"/>
<dbReference type="InterPro" id="IPR001753">
    <property type="entry name" value="Enoyl-CoA_hydra/iso"/>
</dbReference>
<dbReference type="CDD" id="cd06558">
    <property type="entry name" value="crotonase-like"/>
    <property type="match status" value="1"/>
</dbReference>
<dbReference type="InterPro" id="IPR006176">
    <property type="entry name" value="3-OHacyl-CoA_DH_NAD-bd"/>
</dbReference>
<comment type="catalytic activity">
    <reaction evidence="12">
        <text>a (3S)-3-hydroxyacyl-CoA + NAD(+) = a 3-oxoacyl-CoA + NADH + H(+)</text>
        <dbReference type="Rhea" id="RHEA:22432"/>
        <dbReference type="ChEBI" id="CHEBI:15378"/>
        <dbReference type="ChEBI" id="CHEBI:57318"/>
        <dbReference type="ChEBI" id="CHEBI:57540"/>
        <dbReference type="ChEBI" id="CHEBI:57945"/>
        <dbReference type="ChEBI" id="CHEBI:90726"/>
        <dbReference type="EC" id="1.1.1.35"/>
    </reaction>
</comment>
<evidence type="ECO:0000256" key="5">
    <source>
        <dbReference type="ARBA" id="ARBA00023002"/>
    </source>
</evidence>
<evidence type="ECO:0000256" key="8">
    <source>
        <dbReference type="ARBA" id="ARBA00023140"/>
    </source>
</evidence>
<keyword evidence="3" id="KW-0276">Fatty acid metabolism</keyword>
<dbReference type="SUPFAM" id="SSF52096">
    <property type="entry name" value="ClpP/crotonase"/>
    <property type="match status" value="1"/>
</dbReference>
<keyword evidence="4" id="KW-0442">Lipid degradation</keyword>
<evidence type="ECO:0000256" key="4">
    <source>
        <dbReference type="ARBA" id="ARBA00022963"/>
    </source>
</evidence>
<evidence type="ECO:0000313" key="16">
    <source>
        <dbReference type="Proteomes" id="UP000236447"/>
    </source>
</evidence>
<comment type="subcellular location">
    <subcellularLocation>
        <location evidence="1">Peroxisome</location>
    </subcellularLocation>
</comment>
<dbReference type="SUPFAM" id="SSF51735">
    <property type="entry name" value="NAD(P)-binding Rossmann-fold domains"/>
    <property type="match status" value="1"/>
</dbReference>
<keyword evidence="10" id="KW-0456">Lyase</keyword>
<dbReference type="Pfam" id="PF00378">
    <property type="entry name" value="ECH_1"/>
    <property type="match status" value="1"/>
</dbReference>
<organism evidence="15 16">
    <name type="scientific">Phaeobacter inhibens</name>
    <dbReference type="NCBI Taxonomy" id="221822"/>
    <lineage>
        <taxon>Bacteria</taxon>
        <taxon>Pseudomonadati</taxon>
        <taxon>Pseudomonadota</taxon>
        <taxon>Alphaproteobacteria</taxon>
        <taxon>Rhodobacterales</taxon>
        <taxon>Roseobacteraceae</taxon>
        <taxon>Phaeobacter</taxon>
    </lineage>
</organism>
<dbReference type="EMBL" id="CP010728">
    <property type="protein sequence ID" value="AUR01573.1"/>
    <property type="molecule type" value="Genomic_DNA"/>
</dbReference>
<dbReference type="Gene3D" id="3.40.50.720">
    <property type="entry name" value="NAD(P)-binding Rossmann-like Domain"/>
    <property type="match status" value="1"/>
</dbReference>
<accession>A0A2I7KG55</accession>
<keyword evidence="9" id="KW-0413">Isomerase</keyword>
<keyword evidence="5" id="KW-0560">Oxidoreductase</keyword>